<name>A0A0H3ZWZ6_9VIBR</name>
<sequence length="140" mass="16541">MAARYKRAEGWKYAGATVTNIPWIFGYFSRSTELKGKSISNENIRKAIQQRYPSAKFEGKYHTLKQTTKPINPCFCFENHTRKTANEHLEEAIDLVISDDDGIEFYRENIPFDPMPFVNLINKKRWSSKRTTHQIWCREF</sequence>
<dbReference type="EMBL" id="KP795710">
    <property type="protein sequence ID" value="AKN40888.1"/>
    <property type="molecule type" value="Genomic_DNA"/>
</dbReference>
<evidence type="ECO:0000313" key="1">
    <source>
        <dbReference type="EMBL" id="AKN40888.1"/>
    </source>
</evidence>
<dbReference type="AlphaFoldDB" id="A0A0H3ZWZ6"/>
<accession>A0A0H3ZWZ6</accession>
<reference evidence="1" key="1">
    <citation type="journal article" date="2015" name="MBio">
        <title>Eco-Evolutionary Dynamics of Episomes among Ecologically Cohesive Bacterial Populations.</title>
        <authorList>
            <person name="Xue H."/>
            <person name="Cordero O.X."/>
            <person name="Camas F.M."/>
            <person name="Trimble W."/>
            <person name="Meyer F."/>
            <person name="Guglielmini J."/>
            <person name="Rocha E.P."/>
            <person name="Polz M.F."/>
        </authorList>
    </citation>
    <scope>NUCLEOTIDE SEQUENCE</scope>
    <source>
        <strain evidence="1">FF_273</strain>
    </source>
</reference>
<protein>
    <submittedName>
        <fullName evidence="1">Uncharacterized protein</fullName>
    </submittedName>
</protein>
<proteinExistence type="predicted"/>
<organism evidence="1">
    <name type="scientific">Vibrio sp. FF_273</name>
    <dbReference type="NCBI Taxonomy" id="1652830"/>
    <lineage>
        <taxon>Bacteria</taxon>
        <taxon>Pseudomonadati</taxon>
        <taxon>Pseudomonadota</taxon>
        <taxon>Gammaproteobacteria</taxon>
        <taxon>Vibrionales</taxon>
        <taxon>Vibrionaceae</taxon>
        <taxon>Vibrio</taxon>
    </lineage>
</organism>